<accession>A0A0B4XHD8</accession>
<dbReference type="Gene3D" id="1.10.10.60">
    <property type="entry name" value="Homeodomain-like"/>
    <property type="match status" value="1"/>
</dbReference>
<evidence type="ECO:0000256" key="3">
    <source>
        <dbReference type="ARBA" id="ARBA00023163"/>
    </source>
</evidence>
<dbReference type="GO" id="GO:0003700">
    <property type="term" value="F:DNA-binding transcription factor activity"/>
    <property type="evidence" value="ECO:0007669"/>
    <property type="project" value="InterPro"/>
</dbReference>
<evidence type="ECO:0000313" key="6">
    <source>
        <dbReference type="Proteomes" id="UP000006764"/>
    </source>
</evidence>
<dbReference type="Proteomes" id="UP000006764">
    <property type="component" value="Chromosome"/>
</dbReference>
<dbReference type="InterPro" id="IPR020449">
    <property type="entry name" value="Tscrpt_reg_AraC-type_HTH"/>
</dbReference>
<dbReference type="Pfam" id="PF12625">
    <property type="entry name" value="Arabinose_bd"/>
    <property type="match status" value="1"/>
</dbReference>
<evidence type="ECO:0000259" key="4">
    <source>
        <dbReference type="PROSITE" id="PS01124"/>
    </source>
</evidence>
<dbReference type="InterPro" id="IPR009057">
    <property type="entry name" value="Homeodomain-like_sf"/>
</dbReference>
<proteinExistence type="predicted"/>
<reference evidence="5 6" key="1">
    <citation type="journal article" date="2012" name="J. Bacteriol.">
        <title>Genome sequence of an alkane-degrading bacterium, Alcanivorax pacificus type strain W11-5, isolated from deep sea sediment.</title>
        <authorList>
            <person name="Lai Q."/>
            <person name="Shao Z."/>
        </authorList>
    </citation>
    <scope>NUCLEOTIDE SEQUENCE [LARGE SCALE GENOMIC DNA]</scope>
    <source>
        <strain evidence="5 6">W11-5</strain>
    </source>
</reference>
<dbReference type="HOGENOM" id="CLU_047522_1_2_6"/>
<dbReference type="SUPFAM" id="SSF46689">
    <property type="entry name" value="Homeodomain-like"/>
    <property type="match status" value="1"/>
</dbReference>
<organism evidence="5 6">
    <name type="scientific">Isoalcanivorax pacificus W11-5</name>
    <dbReference type="NCBI Taxonomy" id="391936"/>
    <lineage>
        <taxon>Bacteria</taxon>
        <taxon>Pseudomonadati</taxon>
        <taxon>Pseudomonadota</taxon>
        <taxon>Gammaproteobacteria</taxon>
        <taxon>Oceanospirillales</taxon>
        <taxon>Alcanivoracaceae</taxon>
        <taxon>Isoalcanivorax</taxon>
    </lineage>
</organism>
<dbReference type="STRING" id="391936.S7S_00210"/>
<dbReference type="PRINTS" id="PR00032">
    <property type="entry name" value="HTHARAC"/>
</dbReference>
<dbReference type="PANTHER" id="PTHR47894:SF1">
    <property type="entry name" value="HTH-TYPE TRANSCRIPTIONAL REGULATOR VQSM"/>
    <property type="match status" value="1"/>
</dbReference>
<dbReference type="InterPro" id="IPR018060">
    <property type="entry name" value="HTH_AraC"/>
</dbReference>
<name>A0A0B4XHD8_9GAMM</name>
<keyword evidence="2" id="KW-0238">DNA-binding</keyword>
<protein>
    <submittedName>
        <fullName evidence="5">AraC family transcriptional regulator</fullName>
    </submittedName>
</protein>
<keyword evidence="3" id="KW-0804">Transcription</keyword>
<evidence type="ECO:0000313" key="5">
    <source>
        <dbReference type="EMBL" id="AJD46466.1"/>
    </source>
</evidence>
<dbReference type="AlphaFoldDB" id="A0A0B4XHD8"/>
<dbReference type="PANTHER" id="PTHR47894">
    <property type="entry name" value="HTH-TYPE TRANSCRIPTIONAL REGULATOR GADX"/>
    <property type="match status" value="1"/>
</dbReference>
<dbReference type="EMBL" id="CP004387">
    <property type="protein sequence ID" value="AJD46466.1"/>
    <property type="molecule type" value="Genomic_DNA"/>
</dbReference>
<dbReference type="Pfam" id="PF12833">
    <property type="entry name" value="HTH_18"/>
    <property type="match status" value="1"/>
</dbReference>
<evidence type="ECO:0000256" key="2">
    <source>
        <dbReference type="ARBA" id="ARBA00023125"/>
    </source>
</evidence>
<keyword evidence="6" id="KW-1185">Reference proteome</keyword>
<dbReference type="PROSITE" id="PS01124">
    <property type="entry name" value="HTH_ARAC_FAMILY_2"/>
    <property type="match status" value="1"/>
</dbReference>
<dbReference type="SMART" id="SM00342">
    <property type="entry name" value="HTH_ARAC"/>
    <property type="match status" value="1"/>
</dbReference>
<gene>
    <name evidence="5" type="ORF">S7S_00210</name>
</gene>
<feature type="domain" description="HTH araC/xylS-type" evidence="4">
    <location>
        <begin position="245"/>
        <end position="342"/>
    </location>
</feature>
<dbReference type="GO" id="GO:0000976">
    <property type="term" value="F:transcription cis-regulatory region binding"/>
    <property type="evidence" value="ECO:0007669"/>
    <property type="project" value="TreeGrafter"/>
</dbReference>
<keyword evidence="1" id="KW-0805">Transcription regulation</keyword>
<evidence type="ECO:0000256" key="1">
    <source>
        <dbReference type="ARBA" id="ARBA00023015"/>
    </source>
</evidence>
<sequence length="346" mass="37238">MAMMEPEGLKTPTTLASWPLAVARALDADGRDGAALLAMAGLSQPVLEASPGGRVPTALMTRLWALVQQQTGDPAFGLKVAGHAQPLHFRDLGIMMLACQRPLDVLLALVRYYRLISDSVHVQLVSQPGRLGLCIRELPQVPVHPMALDAFTAGQLRMMKLVGGDTLRAVAVSLSRPAPIQPAPWRKAFGVLPAFGAPETVLWYPRDLLEAPRLGGNEALVRQGESGVQAYLAGLDGAPGQDPVAQARQVLRAGLPAIGTLDDLARAMGLGVRSLRRLLDQAGPGFRALKDEVLMEQACQWLRDTRLPVGEVAARLGFNDAGSFSKAFRRHTGTTPLRWRRHHPVG</sequence>
<dbReference type="GO" id="GO:0005829">
    <property type="term" value="C:cytosol"/>
    <property type="evidence" value="ECO:0007669"/>
    <property type="project" value="TreeGrafter"/>
</dbReference>
<dbReference type="KEGG" id="apac:S7S_00210"/>
<dbReference type="InterPro" id="IPR032687">
    <property type="entry name" value="AraC-type_N"/>
</dbReference>